<dbReference type="AlphaFoldDB" id="U1GBG3"/>
<sequence length="73" mass="7591">MMDLMTSTQIQAPPQPSLSFRLRAALMIGRLAASASRLAGKGSGSSIRGKVTLALAPQAFPELIAPRQIAAVT</sequence>
<reference evidence="1 2" key="1">
    <citation type="journal article" date="2013" name="BMC Genomics">
        <title>Comparative genomics reveals distinct host-interacting traits of three major human-associated propionibacteria.</title>
        <authorList>
            <person name="Mak T.N."/>
            <person name="Schmid M."/>
            <person name="Brzuszkiewicz E."/>
            <person name="Zeng G."/>
            <person name="Meyer R."/>
            <person name="Sfanos K.S."/>
            <person name="Brinkmann V."/>
            <person name="Meyer T.F."/>
            <person name="Bruggemann H."/>
        </authorList>
    </citation>
    <scope>NUCLEOTIDE SEQUENCE [LARGE SCALE GENOMIC DNA]</scope>
    <source>
        <strain evidence="1 2">DSM 20700</strain>
    </source>
</reference>
<protein>
    <submittedName>
        <fullName evidence="1">Mur ligase middle domain protein</fullName>
    </submittedName>
</protein>
<evidence type="ECO:0000313" key="1">
    <source>
        <dbReference type="EMBL" id="ERF55615.1"/>
    </source>
</evidence>
<dbReference type="EMBL" id="AOSS01000302">
    <property type="protein sequence ID" value="ERF55615.1"/>
    <property type="molecule type" value="Genomic_DNA"/>
</dbReference>
<organism evidence="1 2">
    <name type="scientific">Cutibacterium granulosum DSM 20700</name>
    <dbReference type="NCBI Taxonomy" id="1160719"/>
    <lineage>
        <taxon>Bacteria</taxon>
        <taxon>Bacillati</taxon>
        <taxon>Actinomycetota</taxon>
        <taxon>Actinomycetes</taxon>
        <taxon>Propionibacteriales</taxon>
        <taxon>Propionibacteriaceae</taxon>
        <taxon>Cutibacterium</taxon>
    </lineage>
</organism>
<gene>
    <name evidence="1" type="ORF">H641_08021</name>
</gene>
<comment type="caution">
    <text evidence="1">The sequence shown here is derived from an EMBL/GenBank/DDBJ whole genome shotgun (WGS) entry which is preliminary data.</text>
</comment>
<proteinExistence type="predicted"/>
<evidence type="ECO:0000313" key="2">
    <source>
        <dbReference type="Proteomes" id="UP000016307"/>
    </source>
</evidence>
<dbReference type="Proteomes" id="UP000016307">
    <property type="component" value="Unassembled WGS sequence"/>
</dbReference>
<name>U1GBG3_9ACTN</name>
<dbReference type="GO" id="GO:0016874">
    <property type="term" value="F:ligase activity"/>
    <property type="evidence" value="ECO:0007669"/>
    <property type="project" value="UniProtKB-KW"/>
</dbReference>
<keyword evidence="1" id="KW-0436">Ligase</keyword>
<keyword evidence="2" id="KW-1185">Reference proteome</keyword>
<feature type="non-terminal residue" evidence="1">
    <location>
        <position position="73"/>
    </location>
</feature>
<accession>U1GBG3</accession>